<organism evidence="1 2">
    <name type="scientific">Pseudomonas fragi</name>
    <dbReference type="NCBI Taxonomy" id="296"/>
    <lineage>
        <taxon>Bacteria</taxon>
        <taxon>Pseudomonadati</taxon>
        <taxon>Pseudomonadota</taxon>
        <taxon>Gammaproteobacteria</taxon>
        <taxon>Pseudomonadales</taxon>
        <taxon>Pseudomonadaceae</taxon>
        <taxon>Pseudomonas</taxon>
    </lineage>
</organism>
<gene>
    <name evidence="1" type="ORF">HBN89_20900</name>
</gene>
<accession>A0A9Q5B501</accession>
<sequence>MNVYAQINDAKVVEIIPPYVNESGEAVPIEQRYTPEFVQTLVDITDVNPRPLEGWTYDGSVFAAPVPYVPTAAEIIERNTQQRASLMNGAAQSMSPVMVSLQLGNATEEEVAIAKDWQGYYRALKEVDVSLAEPDWPEAPPHI</sequence>
<dbReference type="InterPro" id="IPR003458">
    <property type="entry name" value="Phage_T4_Gp38_tail_assem"/>
</dbReference>
<dbReference type="EMBL" id="JAAQYX010000036">
    <property type="protein sequence ID" value="NNB51701.1"/>
    <property type="molecule type" value="Genomic_DNA"/>
</dbReference>
<dbReference type="Proteomes" id="UP000564604">
    <property type="component" value="Unassembled WGS sequence"/>
</dbReference>
<dbReference type="RefSeq" id="WP_169907883.1">
    <property type="nucleotide sequence ID" value="NZ_JAAQYX010000036.1"/>
</dbReference>
<name>A0A9Q5B501_PSEFR</name>
<proteinExistence type="predicted"/>
<dbReference type="AlphaFoldDB" id="A0A9Q5B501"/>
<comment type="caution">
    <text evidence="1">The sequence shown here is derived from an EMBL/GenBank/DDBJ whole genome shotgun (WGS) entry which is preliminary data.</text>
</comment>
<evidence type="ECO:0000313" key="1">
    <source>
        <dbReference type="EMBL" id="NNB51701.1"/>
    </source>
</evidence>
<protein>
    <submittedName>
        <fullName evidence="1">Tail fiber assembly protein</fullName>
    </submittedName>
</protein>
<evidence type="ECO:0000313" key="2">
    <source>
        <dbReference type="Proteomes" id="UP000564604"/>
    </source>
</evidence>
<reference evidence="1 2" key="1">
    <citation type="journal article" date="2020" name="Front. Microbiol.">
        <title>Genetic Organization of the aprX-lipA2 Operon Affects the Proteolytic Potential of Pseudomonas Species in Milk.</title>
        <authorList>
            <person name="Maier C."/>
            <person name="Huptas C."/>
            <person name="von Neubeck M."/>
            <person name="Scherer S."/>
            <person name="Wenning M."/>
            <person name="Lucking G."/>
        </authorList>
    </citation>
    <scope>NUCLEOTIDE SEQUENCE [LARGE SCALE GENOMIC DNA]</scope>
    <source>
        <strain evidence="1 2">WS 5094</strain>
    </source>
</reference>
<dbReference type="Pfam" id="PF02413">
    <property type="entry name" value="Caudo_TAP"/>
    <property type="match status" value="1"/>
</dbReference>